<dbReference type="Proteomes" id="UP000728185">
    <property type="component" value="Unassembled WGS sequence"/>
</dbReference>
<accession>A0A8E0VLD0</accession>
<dbReference type="EMBL" id="LUCM01000778">
    <property type="protein sequence ID" value="KAA0200027.1"/>
    <property type="molecule type" value="Genomic_DNA"/>
</dbReference>
<dbReference type="AlphaFoldDB" id="A0A8E0VLD0"/>
<protein>
    <submittedName>
        <fullName evidence="1">Uncharacterized protein</fullName>
    </submittedName>
</protein>
<evidence type="ECO:0000313" key="2">
    <source>
        <dbReference type="Proteomes" id="UP000728185"/>
    </source>
</evidence>
<proteinExistence type="predicted"/>
<name>A0A8E0VLD0_9TREM</name>
<comment type="caution">
    <text evidence="1">The sequence shown here is derived from an EMBL/GenBank/DDBJ whole genome shotgun (WGS) entry which is preliminary data.</text>
</comment>
<evidence type="ECO:0000313" key="1">
    <source>
        <dbReference type="EMBL" id="KAA0200027.1"/>
    </source>
</evidence>
<sequence>MLGQHLCWSGKLKTKLLNYTNDFGTISENASPSTTVRPTNFPVTQSAHAAAAVKGTRFVRPQSTRDSPFSPSVTRVQHSRCHLNQLVPHLEVCVQLQLVPFGNGSVSRPDFMDDSVSSYDGNFFTEFLSLEAHSGSWSTSRSHIAAGKGQAAKLKPLNARKMEFYLLELDHSVDHD</sequence>
<organism evidence="1 2">
    <name type="scientific">Fasciolopsis buskii</name>
    <dbReference type="NCBI Taxonomy" id="27845"/>
    <lineage>
        <taxon>Eukaryota</taxon>
        <taxon>Metazoa</taxon>
        <taxon>Spiralia</taxon>
        <taxon>Lophotrochozoa</taxon>
        <taxon>Platyhelminthes</taxon>
        <taxon>Trematoda</taxon>
        <taxon>Digenea</taxon>
        <taxon>Plagiorchiida</taxon>
        <taxon>Echinostomata</taxon>
        <taxon>Echinostomatoidea</taxon>
        <taxon>Fasciolidae</taxon>
        <taxon>Fasciolopsis</taxon>
    </lineage>
</organism>
<reference evidence="1" key="1">
    <citation type="submission" date="2019-05" db="EMBL/GenBank/DDBJ databases">
        <title>Annotation for the trematode Fasciolopsis buski.</title>
        <authorList>
            <person name="Choi Y.-J."/>
        </authorList>
    </citation>
    <scope>NUCLEOTIDE SEQUENCE</scope>
    <source>
        <strain evidence="1">HT</strain>
        <tissue evidence="1">Whole worm</tissue>
    </source>
</reference>
<dbReference type="OrthoDB" id="6288752at2759"/>
<keyword evidence="2" id="KW-1185">Reference proteome</keyword>
<gene>
    <name evidence="1" type="ORF">FBUS_02406</name>
</gene>